<keyword evidence="3" id="KW-1185">Reference proteome</keyword>
<dbReference type="PANTHER" id="PTHR41252:SF1">
    <property type="entry name" value="BLR2505 PROTEIN"/>
    <property type="match status" value="1"/>
</dbReference>
<dbReference type="Proteomes" id="UP000586827">
    <property type="component" value="Unassembled WGS sequence"/>
</dbReference>
<comment type="caution">
    <text evidence="2">The sequence shown here is derived from an EMBL/GenBank/DDBJ whole genome shotgun (WGS) entry which is preliminary data.</text>
</comment>
<reference evidence="2 3" key="1">
    <citation type="submission" date="2020-05" db="EMBL/GenBank/DDBJ databases">
        <title>MicrobeNet Type strains.</title>
        <authorList>
            <person name="Nicholson A.C."/>
        </authorList>
    </citation>
    <scope>NUCLEOTIDE SEQUENCE [LARGE SCALE GENOMIC DNA]</scope>
    <source>
        <strain evidence="2 3">JCM 3224</strain>
    </source>
</reference>
<name>A0A849C150_9NOCA</name>
<sequence>MSNRDVVEKFYRATQSGDGTALLMTLHPDFEGHVAPGLPAVTGTVFHGPQAALAGIWMPVAQAFDIAPHAEEWFESPGDVVIVTGRYRGTERSTNRPVEAEFAHIWRITEGKLAHLHQFTDTWCWRTEQASGLSGSASTATR</sequence>
<feature type="domain" description="SnoaL-like" evidence="1">
    <location>
        <begin position="7"/>
        <end position="115"/>
    </location>
</feature>
<dbReference type="InterPro" id="IPR037401">
    <property type="entry name" value="SnoaL-like"/>
</dbReference>
<gene>
    <name evidence="2" type="ORF">HLB23_21755</name>
</gene>
<dbReference type="EMBL" id="JABELX010000007">
    <property type="protein sequence ID" value="NNH72452.1"/>
    <property type="molecule type" value="Genomic_DNA"/>
</dbReference>
<accession>A0A849C150</accession>
<evidence type="ECO:0000313" key="2">
    <source>
        <dbReference type="EMBL" id="NNH72452.1"/>
    </source>
</evidence>
<dbReference type="RefSeq" id="WP_067519258.1">
    <property type="nucleotide sequence ID" value="NZ_JABELX010000007.1"/>
</dbReference>
<dbReference type="InterPro" id="IPR032710">
    <property type="entry name" value="NTF2-like_dom_sf"/>
</dbReference>
<dbReference type="PANTHER" id="PTHR41252">
    <property type="entry name" value="BLR2505 PROTEIN"/>
    <property type="match status" value="1"/>
</dbReference>
<dbReference type="Pfam" id="PF12680">
    <property type="entry name" value="SnoaL_2"/>
    <property type="match status" value="1"/>
</dbReference>
<evidence type="ECO:0000259" key="1">
    <source>
        <dbReference type="Pfam" id="PF12680"/>
    </source>
</evidence>
<dbReference type="AlphaFoldDB" id="A0A849C150"/>
<dbReference type="Gene3D" id="3.10.450.50">
    <property type="match status" value="1"/>
</dbReference>
<dbReference type="SUPFAM" id="SSF54427">
    <property type="entry name" value="NTF2-like"/>
    <property type="match status" value="1"/>
</dbReference>
<proteinExistence type="predicted"/>
<evidence type="ECO:0000313" key="3">
    <source>
        <dbReference type="Proteomes" id="UP000586827"/>
    </source>
</evidence>
<organism evidence="2 3">
    <name type="scientific">Nocardia uniformis</name>
    <dbReference type="NCBI Taxonomy" id="53432"/>
    <lineage>
        <taxon>Bacteria</taxon>
        <taxon>Bacillati</taxon>
        <taxon>Actinomycetota</taxon>
        <taxon>Actinomycetes</taxon>
        <taxon>Mycobacteriales</taxon>
        <taxon>Nocardiaceae</taxon>
        <taxon>Nocardia</taxon>
    </lineage>
</organism>
<protein>
    <submittedName>
        <fullName evidence="2">SnoaL-like domain-containing protein</fullName>
    </submittedName>
</protein>